<dbReference type="PROSITE" id="PS00908">
    <property type="entry name" value="MR_MLE_1"/>
    <property type="match status" value="1"/>
</dbReference>
<evidence type="ECO:0000313" key="4">
    <source>
        <dbReference type="EMBL" id="RGX20667.1"/>
    </source>
</evidence>
<dbReference type="Gene3D" id="3.30.390.10">
    <property type="entry name" value="Enolase-like, N-terminal domain"/>
    <property type="match status" value="1"/>
</dbReference>
<dbReference type="GO" id="GO:0009063">
    <property type="term" value="P:amino acid catabolic process"/>
    <property type="evidence" value="ECO:0007669"/>
    <property type="project" value="InterPro"/>
</dbReference>
<keyword evidence="2" id="KW-0456">Lyase</keyword>
<sequence length="391" mass="43703">MKITDVRVICANRSVFCRIETDEGISGLGESGTWGFLEASARAILVMKEYLVGRDPLDIEHHWQYLYRFSHFRGAAVMGALSAIDIALWDLAGKYYHVPVYRLLGGKCREQVRVYNHTAGRTEEELIENAKKGVEEGYTALGHLNPYLDEPRTQPYGDGNTAMLYKAERRIARIREAVGEEIDLCLELHRRLEPGLAVQLSARLEPYNPMFLEDPIRPDNFDAMGEVARKCRIPIATGERIHTSHEFEMLLAREACSYVRVSMGVCGGFTGAKKIAAVAESHHVSLVPHNPLSPVMTNAVLNFAAATDNVAICEYPNPYAASTADHLTVSGVKLRQCDMVDHIPEMKNGYLPVPEENGIGIELVPDLEERFPFRPHKILTRLNLDGSICDQ</sequence>
<evidence type="ECO:0000256" key="1">
    <source>
        <dbReference type="ARBA" id="ARBA00022723"/>
    </source>
</evidence>
<dbReference type="GO" id="GO:0046872">
    <property type="term" value="F:metal ion binding"/>
    <property type="evidence" value="ECO:0007669"/>
    <property type="project" value="UniProtKB-KW"/>
</dbReference>
<accession>A0A413F6T4</accession>
<dbReference type="GO" id="GO:0016829">
    <property type="term" value="F:lyase activity"/>
    <property type="evidence" value="ECO:0007669"/>
    <property type="project" value="UniProtKB-KW"/>
</dbReference>
<feature type="domain" description="Mandelate racemase/muconate lactonizing enzyme C-terminal" evidence="3">
    <location>
        <begin position="123"/>
        <end position="234"/>
    </location>
</feature>
<dbReference type="SUPFAM" id="SSF51604">
    <property type="entry name" value="Enolase C-terminal domain-like"/>
    <property type="match status" value="1"/>
</dbReference>
<name>A0A413F6T4_9FIRM</name>
<dbReference type="SMART" id="SM00922">
    <property type="entry name" value="MR_MLE"/>
    <property type="match status" value="1"/>
</dbReference>
<comment type="caution">
    <text evidence="4">The sequence shown here is derived from an EMBL/GenBank/DDBJ whole genome shotgun (WGS) entry which is preliminary data.</text>
</comment>
<organism evidence="4 5">
    <name type="scientific">Enterocloster asparagiformis</name>
    <dbReference type="NCBI Taxonomy" id="333367"/>
    <lineage>
        <taxon>Bacteria</taxon>
        <taxon>Bacillati</taxon>
        <taxon>Bacillota</taxon>
        <taxon>Clostridia</taxon>
        <taxon>Lachnospirales</taxon>
        <taxon>Lachnospiraceae</taxon>
        <taxon>Enterocloster</taxon>
    </lineage>
</organism>
<dbReference type="PANTHER" id="PTHR48080">
    <property type="entry name" value="D-GALACTONATE DEHYDRATASE-RELATED"/>
    <property type="match status" value="1"/>
</dbReference>
<dbReference type="InterPro" id="IPR036849">
    <property type="entry name" value="Enolase-like_C_sf"/>
</dbReference>
<dbReference type="InterPro" id="IPR013342">
    <property type="entry name" value="Mandelate_racemase_C"/>
</dbReference>
<dbReference type="InterPro" id="IPR018110">
    <property type="entry name" value="Mandel_Rmase/mucon_lact_enz_CS"/>
</dbReference>
<proteinExistence type="predicted"/>
<dbReference type="RefSeq" id="WP_007708328.1">
    <property type="nucleotide sequence ID" value="NZ_BAABXR010000003.1"/>
</dbReference>
<dbReference type="Pfam" id="PF13378">
    <property type="entry name" value="MR_MLE_C"/>
    <property type="match status" value="1"/>
</dbReference>
<dbReference type="OrthoDB" id="9775391at2"/>
<keyword evidence="1" id="KW-0479">Metal-binding</keyword>
<dbReference type="Gene3D" id="3.20.20.120">
    <property type="entry name" value="Enolase-like C-terminal domain"/>
    <property type="match status" value="1"/>
</dbReference>
<evidence type="ECO:0000313" key="5">
    <source>
        <dbReference type="Proteomes" id="UP000283880"/>
    </source>
</evidence>
<dbReference type="InterPro" id="IPR029017">
    <property type="entry name" value="Enolase-like_N"/>
</dbReference>
<dbReference type="CDD" id="cd03316">
    <property type="entry name" value="MR_like"/>
    <property type="match status" value="1"/>
</dbReference>
<dbReference type="InterPro" id="IPR034593">
    <property type="entry name" value="DgoD-like"/>
</dbReference>
<dbReference type="PANTHER" id="PTHR48080:SF2">
    <property type="entry name" value="D-GALACTONATE DEHYDRATASE"/>
    <property type="match status" value="1"/>
</dbReference>
<dbReference type="Proteomes" id="UP000283880">
    <property type="component" value="Unassembled WGS sequence"/>
</dbReference>
<gene>
    <name evidence="4" type="ORF">DWV29_27645</name>
</gene>
<dbReference type="InterPro" id="IPR029065">
    <property type="entry name" value="Enolase_C-like"/>
</dbReference>
<dbReference type="InterPro" id="IPR013341">
    <property type="entry name" value="Mandelate_racemase_N_dom"/>
</dbReference>
<protein>
    <submittedName>
        <fullName evidence="4">Mandelate racemase/muconate lactonizing enzyme family protein</fullName>
    </submittedName>
</protein>
<dbReference type="Pfam" id="PF02746">
    <property type="entry name" value="MR_MLE_N"/>
    <property type="match status" value="1"/>
</dbReference>
<dbReference type="SFLD" id="SFLDS00001">
    <property type="entry name" value="Enolase"/>
    <property type="match status" value="1"/>
</dbReference>
<reference evidence="4 5" key="1">
    <citation type="submission" date="2018-08" db="EMBL/GenBank/DDBJ databases">
        <title>A genome reference for cultivated species of the human gut microbiota.</title>
        <authorList>
            <person name="Zou Y."/>
            <person name="Xue W."/>
            <person name="Luo G."/>
        </authorList>
    </citation>
    <scope>NUCLEOTIDE SEQUENCE [LARGE SCALE GENOMIC DNA]</scope>
    <source>
        <strain evidence="4 5">AF04-15</strain>
    </source>
</reference>
<dbReference type="EMBL" id="QSBM01000038">
    <property type="protein sequence ID" value="RGX20667.1"/>
    <property type="molecule type" value="Genomic_DNA"/>
</dbReference>
<evidence type="ECO:0000259" key="3">
    <source>
        <dbReference type="SMART" id="SM00922"/>
    </source>
</evidence>
<dbReference type="AlphaFoldDB" id="A0A413F6T4"/>
<evidence type="ECO:0000256" key="2">
    <source>
        <dbReference type="ARBA" id="ARBA00023239"/>
    </source>
</evidence>
<dbReference type="SUPFAM" id="SSF54826">
    <property type="entry name" value="Enolase N-terminal domain-like"/>
    <property type="match status" value="1"/>
</dbReference>